<dbReference type="Pfam" id="PF13487">
    <property type="entry name" value="HD_5"/>
    <property type="match status" value="1"/>
</dbReference>
<dbReference type="InterPro" id="IPR006674">
    <property type="entry name" value="HD_domain"/>
</dbReference>
<dbReference type="Gene3D" id="1.10.3210.10">
    <property type="entry name" value="Hypothetical protein af1432"/>
    <property type="match status" value="1"/>
</dbReference>
<dbReference type="PANTHER" id="PTHR45228">
    <property type="entry name" value="CYCLIC DI-GMP PHOSPHODIESTERASE TM_0186-RELATED"/>
    <property type="match status" value="1"/>
</dbReference>
<keyword evidence="1" id="KW-0175">Coiled coil</keyword>
<dbReference type="PROSITE" id="PS51831">
    <property type="entry name" value="HD"/>
    <property type="match status" value="1"/>
</dbReference>
<feature type="domain" description="HD" evidence="2">
    <location>
        <begin position="86"/>
        <end position="208"/>
    </location>
</feature>
<evidence type="ECO:0000259" key="3">
    <source>
        <dbReference type="PROSITE" id="PS51832"/>
    </source>
</evidence>
<proteinExistence type="predicted"/>
<dbReference type="EMBL" id="DTBH01000043">
    <property type="protein sequence ID" value="HGQ76669.1"/>
    <property type="molecule type" value="Genomic_DNA"/>
</dbReference>
<dbReference type="AlphaFoldDB" id="A0A7V4CLX0"/>
<protein>
    <submittedName>
        <fullName evidence="4">HD-GYP domain-containing protein</fullName>
    </submittedName>
</protein>
<feature type="domain" description="HD-GYP" evidence="3">
    <location>
        <begin position="64"/>
        <end position="263"/>
    </location>
</feature>
<comment type="caution">
    <text evidence="4">The sequence shown here is derived from an EMBL/GenBank/DDBJ whole genome shotgun (WGS) entry which is preliminary data.</text>
</comment>
<dbReference type="PANTHER" id="PTHR45228:SF8">
    <property type="entry name" value="TWO-COMPONENT RESPONSE REGULATOR-RELATED"/>
    <property type="match status" value="1"/>
</dbReference>
<sequence length="265" mass="30654">MKEFLINKTYNPYPVKTDIQEIEEIANAYNELAQEIAASFEEMLAMNKALENSFNKLLELEKEIEESYLSFARQLSVIAESYDETTGNHIERVGKLSAWFAEKLGLEPEKINKIRAFAPLHDIGKILVPNDILNKPGKLTDEEFEIMKKHVEYAGKLLGDSEYFEIARNIALYHHEKYDGSGYLKGLKGEEIPIEARIVALVDIYDALRSERPYKKALSHDEAIRIILEGDGRTKPEHFDPRLLEILRENSDEIKDLWEEINNRR</sequence>
<evidence type="ECO:0000256" key="1">
    <source>
        <dbReference type="SAM" id="Coils"/>
    </source>
</evidence>
<name>A0A7V4CLX0_FERPE</name>
<dbReference type="CDD" id="cd00077">
    <property type="entry name" value="HDc"/>
    <property type="match status" value="1"/>
</dbReference>
<dbReference type="SMART" id="SM00471">
    <property type="entry name" value="HDc"/>
    <property type="match status" value="1"/>
</dbReference>
<gene>
    <name evidence="4" type="ORF">ENU12_01825</name>
</gene>
<dbReference type="InterPro" id="IPR037522">
    <property type="entry name" value="HD_GYP_dom"/>
</dbReference>
<evidence type="ECO:0000259" key="2">
    <source>
        <dbReference type="PROSITE" id="PS51831"/>
    </source>
</evidence>
<dbReference type="InterPro" id="IPR003607">
    <property type="entry name" value="HD/PDEase_dom"/>
</dbReference>
<evidence type="ECO:0000313" key="4">
    <source>
        <dbReference type="EMBL" id="HGQ76669.1"/>
    </source>
</evidence>
<accession>A0A7V4CLX0</accession>
<dbReference type="InterPro" id="IPR052020">
    <property type="entry name" value="Cyclic_di-GMP/3'3'-cGAMP_PDE"/>
</dbReference>
<reference evidence="4" key="1">
    <citation type="journal article" date="2020" name="mSystems">
        <title>Genome- and Community-Level Interaction Insights into Carbon Utilization and Element Cycling Functions of Hydrothermarchaeota in Hydrothermal Sediment.</title>
        <authorList>
            <person name="Zhou Z."/>
            <person name="Liu Y."/>
            <person name="Xu W."/>
            <person name="Pan J."/>
            <person name="Luo Z.H."/>
            <person name="Li M."/>
        </authorList>
    </citation>
    <scope>NUCLEOTIDE SEQUENCE [LARGE SCALE GENOMIC DNA]</scope>
    <source>
        <strain evidence="4">SpSt-640</strain>
    </source>
</reference>
<organism evidence="4">
    <name type="scientific">Fervidobacterium pennivorans</name>
    <dbReference type="NCBI Taxonomy" id="93466"/>
    <lineage>
        <taxon>Bacteria</taxon>
        <taxon>Thermotogati</taxon>
        <taxon>Thermotogota</taxon>
        <taxon>Thermotogae</taxon>
        <taxon>Thermotogales</taxon>
        <taxon>Fervidobacteriaceae</taxon>
        <taxon>Fervidobacterium</taxon>
    </lineage>
</organism>
<feature type="coiled-coil region" evidence="1">
    <location>
        <begin position="15"/>
        <end position="67"/>
    </location>
</feature>
<dbReference type="SUPFAM" id="SSF109604">
    <property type="entry name" value="HD-domain/PDEase-like"/>
    <property type="match status" value="1"/>
</dbReference>
<dbReference type="PROSITE" id="PS51832">
    <property type="entry name" value="HD_GYP"/>
    <property type="match status" value="1"/>
</dbReference>